<dbReference type="Gene3D" id="2.160.20.10">
    <property type="entry name" value="Single-stranded right-handed beta-helix, Pectin lyase-like"/>
    <property type="match status" value="1"/>
</dbReference>
<reference evidence="1" key="1">
    <citation type="submission" date="2018-05" db="EMBL/GenBank/DDBJ databases">
        <authorList>
            <person name="Lanie J.A."/>
            <person name="Ng W.-L."/>
            <person name="Kazmierczak K.M."/>
            <person name="Andrzejewski T.M."/>
            <person name="Davidsen T.M."/>
            <person name="Wayne K.J."/>
            <person name="Tettelin H."/>
            <person name="Glass J.I."/>
            <person name="Rusch D."/>
            <person name="Podicherti R."/>
            <person name="Tsui H.-C.T."/>
            <person name="Winkler M.E."/>
        </authorList>
    </citation>
    <scope>NUCLEOTIDE SEQUENCE</scope>
</reference>
<accession>A0A382R7J0</accession>
<organism evidence="1">
    <name type="scientific">marine metagenome</name>
    <dbReference type="NCBI Taxonomy" id="408172"/>
    <lineage>
        <taxon>unclassified sequences</taxon>
        <taxon>metagenomes</taxon>
        <taxon>ecological metagenomes</taxon>
    </lineage>
</organism>
<evidence type="ECO:0000313" key="1">
    <source>
        <dbReference type="EMBL" id="SVC92541.1"/>
    </source>
</evidence>
<name>A0A382R7J0_9ZZZZ</name>
<sequence>TISVPGDYATIQEAINASVDGDSIAVAAGTYYEHINFYGKKIKLVGADQSTTFIDGSDTETSVSGLVNGGFESYYEVGNGWQMLPIGWETWDSNNGSPNECCYAISLNGENVYQSDSIFYTYEGAAALKMWGTGGEWNVFQTFYDFLPGTQIDVSAMVFQATDDHIGDGSTFHVFLKYFDSNWNYLGAELSQAFTSTDSMNIWLQRSVNGIVPDDGDNNPDVSTVVQAGLIYTGEGGAVNIDNFEMTVNTTRFASDKFDNPLINYDPSDYPDRSRQGGNTVDDAVVVPDIPYSNFGTTNGYTDDYDEVCPYSNSTSPDVVYSYTP</sequence>
<gene>
    <name evidence="1" type="ORF">METZ01_LOCUS345395</name>
</gene>
<feature type="non-terminal residue" evidence="1">
    <location>
        <position position="325"/>
    </location>
</feature>
<dbReference type="SUPFAM" id="SSF51126">
    <property type="entry name" value="Pectin lyase-like"/>
    <property type="match status" value="1"/>
</dbReference>
<dbReference type="EMBL" id="UINC01119019">
    <property type="protein sequence ID" value="SVC92541.1"/>
    <property type="molecule type" value="Genomic_DNA"/>
</dbReference>
<evidence type="ECO:0008006" key="2">
    <source>
        <dbReference type="Google" id="ProtNLM"/>
    </source>
</evidence>
<protein>
    <recommendedName>
        <fullName evidence="2">DUF1565 domain-containing protein</fullName>
    </recommendedName>
</protein>
<dbReference type="AlphaFoldDB" id="A0A382R7J0"/>
<proteinExistence type="predicted"/>
<feature type="non-terminal residue" evidence="1">
    <location>
        <position position="1"/>
    </location>
</feature>
<dbReference type="InterPro" id="IPR012334">
    <property type="entry name" value="Pectin_lyas_fold"/>
</dbReference>
<dbReference type="InterPro" id="IPR011050">
    <property type="entry name" value="Pectin_lyase_fold/virulence"/>
</dbReference>